<evidence type="ECO:0000313" key="2">
    <source>
        <dbReference type="EMBL" id="MQT13026.1"/>
    </source>
</evidence>
<proteinExistence type="predicted"/>
<name>A0A6A7Y2Q5_9HYPH</name>
<dbReference type="PANTHER" id="PTHR37943:SF1">
    <property type="entry name" value="PROTEIN VES"/>
    <property type="match status" value="1"/>
</dbReference>
<dbReference type="EMBL" id="VWNA01000001">
    <property type="protein sequence ID" value="MQT13026.1"/>
    <property type="molecule type" value="Genomic_DNA"/>
</dbReference>
<dbReference type="InterPro" id="IPR011051">
    <property type="entry name" value="RmlC_Cupin_sf"/>
</dbReference>
<dbReference type="Proteomes" id="UP000332515">
    <property type="component" value="Unassembled WGS sequence"/>
</dbReference>
<feature type="compositionally biased region" description="Basic and acidic residues" evidence="1">
    <location>
        <begin position="185"/>
        <end position="211"/>
    </location>
</feature>
<dbReference type="AlphaFoldDB" id="A0A6A7Y2Q5"/>
<evidence type="ECO:0000256" key="1">
    <source>
        <dbReference type="SAM" id="MobiDB-lite"/>
    </source>
</evidence>
<comment type="caution">
    <text evidence="2">The sequence shown here is derived from an EMBL/GenBank/DDBJ whole genome shotgun (WGS) entry which is preliminary data.</text>
</comment>
<dbReference type="PANTHER" id="PTHR37943">
    <property type="entry name" value="PROTEIN VES"/>
    <property type="match status" value="1"/>
</dbReference>
<organism evidence="2 3">
    <name type="scientific">Segnochrobactrum spirostomi</name>
    <dbReference type="NCBI Taxonomy" id="2608987"/>
    <lineage>
        <taxon>Bacteria</taxon>
        <taxon>Pseudomonadati</taxon>
        <taxon>Pseudomonadota</taxon>
        <taxon>Alphaproteobacteria</taxon>
        <taxon>Hyphomicrobiales</taxon>
        <taxon>Segnochrobactraceae</taxon>
        <taxon>Segnochrobactrum</taxon>
    </lineage>
</organism>
<gene>
    <name evidence="2" type="ORF">F0357_10275</name>
</gene>
<dbReference type="Gene3D" id="2.60.120.10">
    <property type="entry name" value="Jelly Rolls"/>
    <property type="match status" value="1"/>
</dbReference>
<dbReference type="CDD" id="cd20293">
    <property type="entry name" value="cupin_HutD_N"/>
    <property type="match status" value="1"/>
</dbReference>
<reference evidence="2 3" key="1">
    <citation type="submission" date="2019-09" db="EMBL/GenBank/DDBJ databases">
        <title>Segnochrobactrum spirostomi gen. nov., sp. nov., isolated from the ciliate Spirostomum cf. yagiui and description of a novel family, Segnochrobactraceae fam. nov. within the order Rhizobiales of the class Alphaproteobacteria.</title>
        <authorList>
            <person name="Akter S."/>
            <person name="Shazib S.U.A."/>
            <person name="Shin M.K."/>
        </authorList>
    </citation>
    <scope>NUCLEOTIDE SEQUENCE [LARGE SCALE GENOMIC DNA]</scope>
    <source>
        <strain evidence="2 3">Sp-1</strain>
    </source>
</reference>
<dbReference type="RefSeq" id="WP_153480721.1">
    <property type="nucleotide sequence ID" value="NZ_VWNA01000001.1"/>
</dbReference>
<evidence type="ECO:0000313" key="3">
    <source>
        <dbReference type="Proteomes" id="UP000332515"/>
    </source>
</evidence>
<keyword evidence="3" id="KW-1185">Reference proteome</keyword>
<accession>A0A6A7Y2Q5</accession>
<feature type="region of interest" description="Disordered" evidence="1">
    <location>
        <begin position="173"/>
        <end position="236"/>
    </location>
</feature>
<sequence>MILRRIPAAEHKVMPWRNGRGTTIEFARKDADDGTLLWRLSQADVTEDGPFSAFPGIDRTILLTDGPGFQLVFAGHGEADLTEPFRPVAFSGDWETAAVGVAGPCRDLNLMIARGRIAGALAVHRTAAAETVTIALPRAETSLFLALAGTWRLDGAAGSTVLAPRDLAIVEDGPLQRAPRRSRRQERASSSRSASDRRQPSERRPGSDPRGPRATPRRCATLWRRPPKSAADACNGERMRVSDARVRGTWSRSLRHGHVPCHPPGCFIRRGPQ</sequence>
<protein>
    <submittedName>
        <fullName evidence="2">HutD family protein</fullName>
    </submittedName>
</protein>
<dbReference type="InterPro" id="IPR014710">
    <property type="entry name" value="RmlC-like_jellyroll"/>
</dbReference>
<dbReference type="SUPFAM" id="SSF51182">
    <property type="entry name" value="RmlC-like cupins"/>
    <property type="match status" value="1"/>
</dbReference>
<dbReference type="InterPro" id="IPR010282">
    <property type="entry name" value="Uncharacterised_HutD/Ves"/>
</dbReference>
<dbReference type="Pfam" id="PF05962">
    <property type="entry name" value="HutD"/>
    <property type="match status" value="1"/>
</dbReference>